<dbReference type="EMBL" id="LT629787">
    <property type="protein sequence ID" value="SDU32476.1"/>
    <property type="molecule type" value="Genomic_DNA"/>
</dbReference>
<dbReference type="STRING" id="1434072.SAMN05216210_3120"/>
<feature type="transmembrane region" description="Helical" evidence="1">
    <location>
        <begin position="53"/>
        <end position="74"/>
    </location>
</feature>
<sequence>MPLELIRYLAYLSFFLVLGLIILMSAMCVMRLFLPKAMFEAYFKEPYFSHTEIAIFSAFPFTFFRVIMFMRLAGWPSSGKRRGMTEAYLLAPIWFRRISKVMISILLVLFPSVVILGGVFAIAAVLDK</sequence>
<feature type="transmembrane region" description="Helical" evidence="1">
    <location>
        <begin position="12"/>
        <end position="33"/>
    </location>
</feature>
<evidence type="ECO:0000256" key="1">
    <source>
        <dbReference type="SAM" id="Phobius"/>
    </source>
</evidence>
<keyword evidence="1" id="KW-0812">Transmembrane</keyword>
<accession>A0A1H2HL23</accession>
<dbReference type="RefSeq" id="WP_092388710.1">
    <property type="nucleotide sequence ID" value="NZ_LT629787.1"/>
</dbReference>
<name>A0A1H2HL23_9GAMM</name>
<feature type="transmembrane region" description="Helical" evidence="1">
    <location>
        <begin position="101"/>
        <end position="126"/>
    </location>
</feature>
<keyword evidence="3" id="KW-1185">Reference proteome</keyword>
<keyword evidence="1" id="KW-0472">Membrane</keyword>
<protein>
    <submittedName>
        <fullName evidence="2">Uncharacterized protein</fullName>
    </submittedName>
</protein>
<dbReference type="Proteomes" id="UP000243924">
    <property type="component" value="Chromosome I"/>
</dbReference>
<evidence type="ECO:0000313" key="2">
    <source>
        <dbReference type="EMBL" id="SDU32476.1"/>
    </source>
</evidence>
<gene>
    <name evidence="2" type="ORF">SAMN05216210_3120</name>
</gene>
<dbReference type="OrthoDB" id="7071728at2"/>
<organism evidence="2 3">
    <name type="scientific">Halopseudomonas salegens</name>
    <dbReference type="NCBI Taxonomy" id="1434072"/>
    <lineage>
        <taxon>Bacteria</taxon>
        <taxon>Pseudomonadati</taxon>
        <taxon>Pseudomonadota</taxon>
        <taxon>Gammaproteobacteria</taxon>
        <taxon>Pseudomonadales</taxon>
        <taxon>Pseudomonadaceae</taxon>
        <taxon>Halopseudomonas</taxon>
    </lineage>
</organism>
<evidence type="ECO:0000313" key="3">
    <source>
        <dbReference type="Proteomes" id="UP000243924"/>
    </source>
</evidence>
<proteinExistence type="predicted"/>
<reference evidence="3" key="1">
    <citation type="submission" date="2016-10" db="EMBL/GenBank/DDBJ databases">
        <authorList>
            <person name="Varghese N."/>
            <person name="Submissions S."/>
        </authorList>
    </citation>
    <scope>NUCLEOTIDE SEQUENCE [LARGE SCALE GENOMIC DNA]</scope>
    <source>
        <strain evidence="3">CECT 8338</strain>
    </source>
</reference>
<keyword evidence="1" id="KW-1133">Transmembrane helix</keyword>
<dbReference type="AlphaFoldDB" id="A0A1H2HL23"/>